<dbReference type="EMBL" id="VYGV01000016">
    <property type="protein sequence ID" value="NWF47188.1"/>
    <property type="molecule type" value="Genomic_DNA"/>
</dbReference>
<comment type="caution">
    <text evidence="1">The sequence shown here is derived from an EMBL/GenBank/DDBJ whole genome shotgun (WGS) entry which is preliminary data.</text>
</comment>
<proteinExistence type="predicted"/>
<gene>
    <name evidence="1" type="ORF">F3K02_18305</name>
</gene>
<organism evidence="1 2">
    <name type="scientific">Hydrogenophaga aromaticivorans</name>
    <dbReference type="NCBI Taxonomy" id="2610898"/>
    <lineage>
        <taxon>Bacteria</taxon>
        <taxon>Pseudomonadati</taxon>
        <taxon>Pseudomonadota</taxon>
        <taxon>Betaproteobacteria</taxon>
        <taxon>Burkholderiales</taxon>
        <taxon>Comamonadaceae</taxon>
        <taxon>Hydrogenophaga</taxon>
    </lineage>
</organism>
<protein>
    <submittedName>
        <fullName evidence="1">Uncharacterized protein</fullName>
    </submittedName>
</protein>
<dbReference type="AlphaFoldDB" id="A0A7Y8KZH6"/>
<accession>A0A7Y8KZH6</accession>
<sequence>MNIRLTMLDNAQDSLSRAIELLAWREISADTSRLKQAILGVAHASELLLKERLSRTNQALIWEDVDKFPNIDARTVTVDKAISRLRKISGVPISIEDERLLRSLRNTRNAIEHFEWQTTKGEADLIIGSALSFCLAFALEHLGRDLAYEFKRDDTWQMLIGELTEFSRNHGVRIRKKMETNGLLVAECEFCENDTVPLTGGACELCGHWNNFDDDVPA</sequence>
<evidence type="ECO:0000313" key="1">
    <source>
        <dbReference type="EMBL" id="NWF47188.1"/>
    </source>
</evidence>
<name>A0A7Y8KZH6_9BURK</name>
<keyword evidence="2" id="KW-1185">Reference proteome</keyword>
<reference evidence="1 2" key="1">
    <citation type="submission" date="2019-09" db="EMBL/GenBank/DDBJ databases">
        <title>Hydrogenophaga aromatica sp. nov., isolated from a para-xylene-degrading enrichment culture.</title>
        <authorList>
            <person name="Tancsics A."/>
            <person name="Banerjee S."/>
        </authorList>
    </citation>
    <scope>NUCLEOTIDE SEQUENCE [LARGE SCALE GENOMIC DNA]</scope>
    <source>
        <strain evidence="1 2">D2P1</strain>
    </source>
</reference>
<evidence type="ECO:0000313" key="2">
    <source>
        <dbReference type="Proteomes" id="UP000545507"/>
    </source>
</evidence>
<dbReference type="RefSeq" id="WP_177137076.1">
    <property type="nucleotide sequence ID" value="NZ_VYGV01000016.1"/>
</dbReference>
<dbReference type="Proteomes" id="UP000545507">
    <property type="component" value="Unassembled WGS sequence"/>
</dbReference>